<dbReference type="InterPro" id="IPR047111">
    <property type="entry name" value="YbaP-like"/>
</dbReference>
<evidence type="ECO:0000313" key="2">
    <source>
        <dbReference type="EMBL" id="MFC6440912.1"/>
    </source>
</evidence>
<proteinExistence type="predicted"/>
<dbReference type="RefSeq" id="WP_131258771.1">
    <property type="nucleotide sequence ID" value="NZ_JBHSUS010000001.1"/>
</dbReference>
<protein>
    <submittedName>
        <fullName evidence="2">TraB/GumN family protein</fullName>
    </submittedName>
</protein>
<keyword evidence="3" id="KW-1185">Reference proteome</keyword>
<dbReference type="PANTHER" id="PTHR40590">
    <property type="entry name" value="CYTOPLASMIC PROTEIN-RELATED"/>
    <property type="match status" value="1"/>
</dbReference>
<dbReference type="EMBL" id="JBHSUS010000001">
    <property type="protein sequence ID" value="MFC6440912.1"/>
    <property type="molecule type" value="Genomic_DNA"/>
</dbReference>
<sequence>MKTVLSTLSLLLFSAHLCAESPVWKVSKGEHSLYLGGTMHLLQKSDFPLPQAFENAYKNADIFVFEADEQELQQPDMQGKMMQMLTYQDGSTFRDKLSPETSQAVINFMTQRGMAVEQLLPFKPAMLAVILTIGESQRLGFGQQGVDSYFLGKARKESKQVAFLETPMQQLGFLASMGEGNEDAFMRYTLDDVENLPATLAIVTSAWREGNFQRMDKDLLADMRQTFPQVYDVIIKNRNDAWMPTLQEYLTTDEIEFVMVGALHLSGPDGLLNQFLQLGYQLEEVH</sequence>
<comment type="caution">
    <text evidence="2">The sequence shown here is derived from an EMBL/GenBank/DDBJ whole genome shotgun (WGS) entry which is preliminary data.</text>
</comment>
<keyword evidence="1" id="KW-0732">Signal</keyword>
<dbReference type="PANTHER" id="PTHR40590:SF1">
    <property type="entry name" value="CYTOPLASMIC PROTEIN"/>
    <property type="match status" value="1"/>
</dbReference>
<feature type="chain" id="PRO_5046872169" evidence="1">
    <location>
        <begin position="20"/>
        <end position="286"/>
    </location>
</feature>
<dbReference type="Pfam" id="PF01963">
    <property type="entry name" value="TraB_PrgY_gumN"/>
    <property type="match status" value="1"/>
</dbReference>
<dbReference type="Proteomes" id="UP001596364">
    <property type="component" value="Unassembled WGS sequence"/>
</dbReference>
<evidence type="ECO:0000313" key="3">
    <source>
        <dbReference type="Proteomes" id="UP001596364"/>
    </source>
</evidence>
<dbReference type="CDD" id="cd14789">
    <property type="entry name" value="Tiki"/>
    <property type="match status" value="1"/>
</dbReference>
<gene>
    <name evidence="2" type="ORF">ACFP85_12225</name>
</gene>
<name>A0ABW1XP09_9ALTE</name>
<feature type="signal peptide" evidence="1">
    <location>
        <begin position="1"/>
        <end position="19"/>
    </location>
</feature>
<organism evidence="2 3">
    <name type="scientific">Pseudobowmanella zhangzhouensis</name>
    <dbReference type="NCBI Taxonomy" id="1537679"/>
    <lineage>
        <taxon>Bacteria</taxon>
        <taxon>Pseudomonadati</taxon>
        <taxon>Pseudomonadota</taxon>
        <taxon>Gammaproteobacteria</taxon>
        <taxon>Alteromonadales</taxon>
        <taxon>Alteromonadaceae</taxon>
    </lineage>
</organism>
<reference evidence="3" key="1">
    <citation type="journal article" date="2019" name="Int. J. Syst. Evol. Microbiol.">
        <title>The Global Catalogue of Microorganisms (GCM) 10K type strain sequencing project: providing services to taxonomists for standard genome sequencing and annotation.</title>
        <authorList>
            <consortium name="The Broad Institute Genomics Platform"/>
            <consortium name="The Broad Institute Genome Sequencing Center for Infectious Disease"/>
            <person name="Wu L."/>
            <person name="Ma J."/>
        </authorList>
    </citation>
    <scope>NUCLEOTIDE SEQUENCE [LARGE SCALE GENOMIC DNA]</scope>
    <source>
        <strain evidence="3">CGMCC 1.16031</strain>
    </source>
</reference>
<accession>A0ABW1XP09</accession>
<dbReference type="InterPro" id="IPR002816">
    <property type="entry name" value="TraB/PrgY/GumN_fam"/>
</dbReference>
<evidence type="ECO:0000256" key="1">
    <source>
        <dbReference type="SAM" id="SignalP"/>
    </source>
</evidence>